<dbReference type="EMBL" id="JACSPS010000004">
    <property type="protein sequence ID" value="MBD8018925.1"/>
    <property type="molecule type" value="Genomic_DNA"/>
</dbReference>
<evidence type="ECO:0000313" key="3">
    <source>
        <dbReference type="Proteomes" id="UP000626242"/>
    </source>
</evidence>
<evidence type="ECO:0000256" key="1">
    <source>
        <dbReference type="SAM" id="SignalP"/>
    </source>
</evidence>
<feature type="signal peptide" evidence="1">
    <location>
        <begin position="1"/>
        <end position="19"/>
    </location>
</feature>
<proteinExistence type="predicted"/>
<dbReference type="RefSeq" id="WP_251834123.1">
    <property type="nucleotide sequence ID" value="NZ_JACSPS010000004.1"/>
</dbReference>
<protein>
    <recommendedName>
        <fullName evidence="4">IgGFc-binding protein N-terminal domain-containing protein</fullName>
    </recommendedName>
</protein>
<dbReference type="Proteomes" id="UP000626242">
    <property type="component" value="Unassembled WGS sequence"/>
</dbReference>
<comment type="caution">
    <text evidence="2">The sequence shown here is derived from an EMBL/GenBank/DDBJ whole genome shotgun (WGS) entry which is preliminary data.</text>
</comment>
<accession>A0ABR8WPD5</accession>
<evidence type="ECO:0008006" key="4">
    <source>
        <dbReference type="Google" id="ProtNLM"/>
    </source>
</evidence>
<sequence>MKATITTLFIAAMITGYNAQVLITTNPALGTTPHSSAVLDIKDDRHGILLPQVALTGSTDNSTIPSPVRGLLVQNTNTGQSNFWAAGKWNRNFAVSDGLAIIKQTENFNGNSTASTAVSTFPTTVPLFNLNDSTTGWTKLNAGTTVTITKATNTNYVITEGMVQVNNSLTTDQKFQFAIGIFVNGQLKLASKYYTTSTTYVCSWRKFNLAGIFNDLPVGTHNVEVYGRNLPVVTSGYTQIVYGGNSSNCDNINNDMARIYVTAQTSQ</sequence>
<evidence type="ECO:0000313" key="2">
    <source>
        <dbReference type="EMBL" id="MBD8018925.1"/>
    </source>
</evidence>
<feature type="chain" id="PRO_5046108539" description="IgGFc-binding protein N-terminal domain-containing protein" evidence="1">
    <location>
        <begin position="20"/>
        <end position="267"/>
    </location>
</feature>
<reference evidence="2 3" key="1">
    <citation type="submission" date="2020-08" db="EMBL/GenBank/DDBJ databases">
        <title>A Genomic Blueprint of the Chicken Gut Microbiome.</title>
        <authorList>
            <person name="Gilroy R."/>
            <person name="Ravi A."/>
            <person name="Getino M."/>
            <person name="Pursley I."/>
            <person name="Horton D.L."/>
            <person name="Alikhan N.-F."/>
            <person name="Baker D."/>
            <person name="Gharbi K."/>
            <person name="Hall N."/>
            <person name="Watson M."/>
            <person name="Adriaenssens E.M."/>
            <person name="Foster-Nyarko E."/>
            <person name="Jarju S."/>
            <person name="Secka A."/>
            <person name="Antonio M."/>
            <person name="Oren A."/>
            <person name="Chaudhuri R."/>
            <person name="La Ragione R.M."/>
            <person name="Hildebrand F."/>
            <person name="Pallen M.J."/>
        </authorList>
    </citation>
    <scope>NUCLEOTIDE SEQUENCE [LARGE SCALE GENOMIC DNA]</scope>
    <source>
        <strain evidence="2 3">Sa1CVA4</strain>
    </source>
</reference>
<name>A0ABR8WPD5_9FLAO</name>
<keyword evidence="1" id="KW-0732">Signal</keyword>
<keyword evidence="3" id="KW-1185">Reference proteome</keyword>
<gene>
    <name evidence="2" type="ORF">H9628_10620</name>
</gene>
<organism evidence="2 3">
    <name type="scientific">Kaistella pullorum</name>
    <dbReference type="NCBI Taxonomy" id="2763074"/>
    <lineage>
        <taxon>Bacteria</taxon>
        <taxon>Pseudomonadati</taxon>
        <taxon>Bacteroidota</taxon>
        <taxon>Flavobacteriia</taxon>
        <taxon>Flavobacteriales</taxon>
        <taxon>Weeksellaceae</taxon>
        <taxon>Chryseobacterium group</taxon>
        <taxon>Kaistella</taxon>
    </lineage>
</organism>